<evidence type="ECO:0000313" key="5">
    <source>
        <dbReference type="Proteomes" id="UP000249324"/>
    </source>
</evidence>
<dbReference type="InterPro" id="IPR045851">
    <property type="entry name" value="AMP-bd_C_sf"/>
</dbReference>
<dbReference type="SUPFAM" id="SSF56801">
    <property type="entry name" value="Acetyl-CoA synthetase-like"/>
    <property type="match status" value="1"/>
</dbReference>
<dbReference type="EMBL" id="QGUI01000323">
    <property type="protein sequence ID" value="PZM97261.1"/>
    <property type="molecule type" value="Genomic_DNA"/>
</dbReference>
<reference evidence="3" key="2">
    <citation type="submission" date="2018-05" db="EMBL/GenBank/DDBJ databases">
        <authorList>
            <person name="Moura L."/>
            <person name="Setubal J.C."/>
        </authorList>
    </citation>
    <scope>NUCLEOTIDE SEQUENCE</scope>
    <source>
        <strain evidence="3">ZC4RG45</strain>
    </source>
</reference>
<reference evidence="3" key="4">
    <citation type="submission" date="2023-08" db="EMBL/GenBank/DDBJ databases">
        <authorList>
            <person name="Guima S.E.S."/>
            <person name="Martins L.F."/>
            <person name="Silva A.M."/>
            <person name="Setubal J.C."/>
        </authorList>
    </citation>
    <scope>NUCLEOTIDE SEQUENCE</scope>
    <source>
        <strain evidence="3">ZC4RG45</strain>
    </source>
</reference>
<reference evidence="3 5" key="3">
    <citation type="journal article" date="2021" name="BMC Genomics">
        <title>Genome-resolved metagenome and metatranscriptome analyses of thermophilic composting reveal key bacterial players and their metabolic interactions.</title>
        <authorList>
            <person name="Braga L.P.P."/>
            <person name="Pereira R.V."/>
            <person name="Martins L.F."/>
            <person name="Moura L.M.S."/>
            <person name="Sanchez F.B."/>
            <person name="Patane J.S.L."/>
            <person name="da Silva A.M."/>
            <person name="Setubal J.C."/>
        </authorList>
    </citation>
    <scope>NUCLEOTIDE SEQUENCE [LARGE SCALE GENOMIC DNA]</scope>
    <source>
        <strain evidence="3">ZC4RG45</strain>
    </source>
</reference>
<dbReference type="GO" id="GO:0016877">
    <property type="term" value="F:ligase activity, forming carbon-sulfur bonds"/>
    <property type="evidence" value="ECO:0007669"/>
    <property type="project" value="UniProtKB-ARBA"/>
</dbReference>
<dbReference type="InterPro" id="IPR025110">
    <property type="entry name" value="AMP-bd_C"/>
</dbReference>
<dbReference type="Gene3D" id="3.40.50.12780">
    <property type="entry name" value="N-terminal domain of ligase-like"/>
    <property type="match status" value="1"/>
</dbReference>
<dbReference type="PROSITE" id="PS00455">
    <property type="entry name" value="AMP_BINDING"/>
    <property type="match status" value="1"/>
</dbReference>
<dbReference type="PANTHER" id="PTHR43767">
    <property type="entry name" value="LONG-CHAIN-FATTY-ACID--COA LIGASE"/>
    <property type="match status" value="1"/>
</dbReference>
<dbReference type="PANTHER" id="PTHR43767:SF7">
    <property type="entry name" value="MEDIUM_LONG-CHAIN-FATTY-ACID--COA LIGASE FADD8"/>
    <property type="match status" value="1"/>
</dbReference>
<sequence>MTVLREYLVEAVSRHGDRPAVVDRGRTWTYRELLAAAASAARHLQDLGAEAGTPVALLMHNRVEYLVADLAVAMLGAAKVPLNTMLSAQEHAYMLRDSGARICLAERELWTAAEQAADGPLDATAILVEDGAWQAVVSGAPIDKPGPVADDDHGVMMYTGGTTGRPKGVVHTQRSLAMNLLSHLLEMDLHADDVLLLTSPLPHSAGFLAQAALTRGATVHLEQRFDPAAVVDRIERDRITYLFLVPTMIYRLLDEISGRASFDGTSVRTILYGAAPITTERLRQGLATFGPVFVQLYGQTEAPNFITRLRRDDHRVDPGREHRLRSCGQPVLMTQVRIRREDGSECPAGEVGEVTARTPYTTVGYLNRPKETGEALRDGWLHTGDLGYVDEDGFLYLVDRKKDMIITGGLNVYTAEVERGLSQIPGVREVCVVGVPHPDWGEAVVAYVVAEPEADLTPEKVMAGARDRLTSYKRPKAVVMTDRLPTTAVGKIDKKALRDRWPGW</sequence>
<organism evidence="4">
    <name type="scientific">Thermocrispum agreste</name>
    <dbReference type="NCBI Taxonomy" id="37925"/>
    <lineage>
        <taxon>Bacteria</taxon>
        <taxon>Bacillati</taxon>
        <taxon>Actinomycetota</taxon>
        <taxon>Actinomycetes</taxon>
        <taxon>Pseudonocardiales</taxon>
        <taxon>Pseudonocardiaceae</taxon>
        <taxon>Thermocrispum</taxon>
    </lineage>
</organism>
<evidence type="ECO:0000313" key="4">
    <source>
        <dbReference type="EMBL" id="PZM97261.1"/>
    </source>
</evidence>
<evidence type="ECO:0000259" key="2">
    <source>
        <dbReference type="Pfam" id="PF13193"/>
    </source>
</evidence>
<dbReference type="InterPro" id="IPR020845">
    <property type="entry name" value="AMP-binding_CS"/>
</dbReference>
<name>A0A2W4JFI3_9PSEU</name>
<dbReference type="STRING" id="1111738.GCA_000427905_00349"/>
<reference evidence="4" key="1">
    <citation type="submission" date="2018-05" db="EMBL/GenBank/DDBJ databases">
        <authorList>
            <person name="Lanie J.A."/>
            <person name="Ng W.-L."/>
            <person name="Kazmierczak K.M."/>
            <person name="Andrzejewski T.M."/>
            <person name="Davidsen T.M."/>
            <person name="Wayne K.J."/>
            <person name="Tettelin H."/>
            <person name="Glass J.I."/>
            <person name="Rusch D."/>
            <person name="Podicherti R."/>
            <person name="Tsui H.-C.T."/>
            <person name="Winkler M.E."/>
        </authorList>
    </citation>
    <scope>NUCLEOTIDE SEQUENCE</scope>
    <source>
        <strain evidence="4">ZC4RG45</strain>
    </source>
</reference>
<feature type="domain" description="AMP-dependent synthetase/ligase" evidence="1">
    <location>
        <begin position="10"/>
        <end position="366"/>
    </location>
</feature>
<gene>
    <name evidence="3" type="ORF">DIU77_000150</name>
    <name evidence="4" type="ORF">DIU77_09560</name>
</gene>
<evidence type="ECO:0000313" key="3">
    <source>
        <dbReference type="EMBL" id="MFO7190644.1"/>
    </source>
</evidence>
<dbReference type="Pfam" id="PF13193">
    <property type="entry name" value="AMP-binding_C"/>
    <property type="match status" value="1"/>
</dbReference>
<protein>
    <submittedName>
        <fullName evidence="3">AMP-binding protein</fullName>
    </submittedName>
    <submittedName>
        <fullName evidence="4">AMP-dependent synthetase</fullName>
    </submittedName>
</protein>
<dbReference type="InterPro" id="IPR042099">
    <property type="entry name" value="ANL_N_sf"/>
</dbReference>
<comment type="caution">
    <text evidence="4">The sequence shown here is derived from an EMBL/GenBank/DDBJ whole genome shotgun (WGS) entry which is preliminary data.</text>
</comment>
<dbReference type="Proteomes" id="UP000249324">
    <property type="component" value="Unassembled WGS sequence"/>
</dbReference>
<accession>A0A2W4JFI3</accession>
<dbReference type="InterPro" id="IPR050237">
    <property type="entry name" value="ATP-dep_AMP-bd_enzyme"/>
</dbReference>
<dbReference type="Gene3D" id="3.30.300.30">
    <property type="match status" value="1"/>
</dbReference>
<dbReference type="AlphaFoldDB" id="A0A2W4JFI3"/>
<proteinExistence type="predicted"/>
<feature type="domain" description="AMP-binding enzyme C-terminal" evidence="2">
    <location>
        <begin position="416"/>
        <end position="491"/>
    </location>
</feature>
<evidence type="ECO:0000259" key="1">
    <source>
        <dbReference type="Pfam" id="PF00501"/>
    </source>
</evidence>
<dbReference type="EMBL" id="QGUI02000001">
    <property type="protein sequence ID" value="MFO7190644.1"/>
    <property type="molecule type" value="Genomic_DNA"/>
</dbReference>
<dbReference type="Pfam" id="PF00501">
    <property type="entry name" value="AMP-binding"/>
    <property type="match status" value="1"/>
</dbReference>
<dbReference type="InterPro" id="IPR000873">
    <property type="entry name" value="AMP-dep_synth/lig_dom"/>
</dbReference>